<dbReference type="Gene3D" id="3.30.420.10">
    <property type="entry name" value="Ribonuclease H-like superfamily/Ribonuclease H"/>
    <property type="match status" value="1"/>
</dbReference>
<evidence type="ECO:0000256" key="4">
    <source>
        <dbReference type="ARBA" id="ARBA00022741"/>
    </source>
</evidence>
<dbReference type="GO" id="GO:0005524">
    <property type="term" value="F:ATP binding"/>
    <property type="evidence" value="ECO:0007669"/>
    <property type="project" value="UniProtKB-UniRule"/>
</dbReference>
<dbReference type="GO" id="GO:0006281">
    <property type="term" value="P:DNA repair"/>
    <property type="evidence" value="ECO:0007669"/>
    <property type="project" value="UniProtKB-KW"/>
</dbReference>
<dbReference type="Proteomes" id="UP000248066">
    <property type="component" value="Unassembled WGS sequence"/>
</dbReference>
<evidence type="ECO:0000256" key="1">
    <source>
        <dbReference type="ARBA" id="ARBA00001966"/>
    </source>
</evidence>
<dbReference type="InterPro" id="IPR045028">
    <property type="entry name" value="DinG/Rad3-like"/>
</dbReference>
<keyword evidence="15" id="KW-1185">Reference proteome</keyword>
<dbReference type="GO" id="GO:0043139">
    <property type="term" value="F:5'-3' DNA helicase activity"/>
    <property type="evidence" value="ECO:0007669"/>
    <property type="project" value="UniProtKB-EC"/>
</dbReference>
<sequence length="937" mass="105435">MKRFVILDAETTGVSYKRGDRIIQLAFVVMEGKEITERFMSYLNPEQEIPPFIQSLTQIDGSMVKDAPSFGEVAPELLEKLDGAFFVAHNVNFDLTFVNDELEAAGYALFEGPVLDTVELARMAYPTADGFKLTQLSDEFDIGHDQPHRADSDAEATARLLQDVFAVFESLPLVTLQQIRKMSDRFRSSLRPLLDEWIASKTSTVHLGEEDADIYRGIALAPEMKETTETGQDDADITFDELKEQITGDKGRMTAAIDEYESRPGQAQMMERVYEAFDTRQHALIEAGTGTGKSLAYLIPAACYAKQHKQPVVISTYTIQLQEQLLKKDVPLLEQIVPFKVQTALIKGREHYISLQKFEAVLESDLTDNYDRTLAKTQILVWLTRTKTGDIEELNLSAAARQFWHEISAGVDDEGSQPWYPRCFYQRARKRVHRADLIITNHALVLSDHQNSAGLLPAYNRCIIDEAHHFEEAASSHLGTHLDYVAYSRIFNETGSIDGAGVIGNISRTLGKEPLVKAAITEAESKVKAAKTEMSELFLYLHHLAFSRKKKKNDRGKVSITYDPAAEDIAHAREAAARALFSSQEALHALLALAEECDRCKDTRSMTETGLKMHKALVQTLERIADRLYKSQKNLETLLLNKDENTVYWLEADAKGPKQTVLLQARPVDVSGVLADDLFGKKDSVVLTSATLTVNKKFDYIIKNLGLGDFPLVQLAIESPFAWKDQVKLMIPTDLPVLGKVDERLYCENIAIHLYRLSRISEGRMLVLFTSYEMLKTCHELLKDILDEDFMLISQGINGGSRTKLTKSFQQFDKAVMLGTSSFWEGVDIPGEDLTLLVMARLPFTPPDDPVYKAKSRALEQAGKSPFMDLAIPQAVIRFKQGFGRLIRKQTDRGAVIVLDRRIETTRYGRLFIKSLPDITRTTGTIDELEEDLKNWL</sequence>
<evidence type="ECO:0000256" key="8">
    <source>
        <dbReference type="ARBA" id="ARBA00022840"/>
    </source>
</evidence>
<keyword evidence="5" id="KW-0227">DNA damage</keyword>
<dbReference type="PROSITE" id="PS51193">
    <property type="entry name" value="HELICASE_ATP_BIND_2"/>
    <property type="match status" value="1"/>
</dbReference>
<keyword evidence="9" id="KW-0234">DNA repair</keyword>
<dbReference type="Pfam" id="PF00929">
    <property type="entry name" value="RNase_T"/>
    <property type="match status" value="1"/>
</dbReference>
<keyword evidence="4 11" id="KW-0547">Nucleotide-binding</keyword>
<evidence type="ECO:0000259" key="13">
    <source>
        <dbReference type="PROSITE" id="PS51193"/>
    </source>
</evidence>
<dbReference type="InterPro" id="IPR006054">
    <property type="entry name" value="DnaQ"/>
</dbReference>
<evidence type="ECO:0000313" key="15">
    <source>
        <dbReference type="Proteomes" id="UP000248066"/>
    </source>
</evidence>
<dbReference type="SUPFAM" id="SSF52540">
    <property type="entry name" value="P-loop containing nucleoside triphosphate hydrolases"/>
    <property type="match status" value="1"/>
</dbReference>
<dbReference type="GO" id="GO:0008408">
    <property type="term" value="F:3'-5' exonuclease activity"/>
    <property type="evidence" value="ECO:0007669"/>
    <property type="project" value="UniProtKB-UniRule"/>
</dbReference>
<dbReference type="NCBIfam" id="TIGR01407">
    <property type="entry name" value="dinG_rel"/>
    <property type="match status" value="1"/>
</dbReference>
<dbReference type="InterPro" id="IPR013520">
    <property type="entry name" value="Ribonucl_H"/>
</dbReference>
<dbReference type="EC" id="3.1.-.-" evidence="11 12"/>
<dbReference type="GO" id="GO:0003887">
    <property type="term" value="F:DNA-directed DNA polymerase activity"/>
    <property type="evidence" value="ECO:0007669"/>
    <property type="project" value="InterPro"/>
</dbReference>
<evidence type="ECO:0000256" key="5">
    <source>
        <dbReference type="ARBA" id="ARBA00022763"/>
    </source>
</evidence>
<keyword evidence="2" id="KW-0408">Iron</keyword>
<feature type="binding site" evidence="11">
    <location>
        <begin position="287"/>
        <end position="294"/>
    </location>
    <ligand>
        <name>ATP</name>
        <dbReference type="ChEBI" id="CHEBI:30616"/>
    </ligand>
</feature>
<keyword evidence="2" id="KW-0479">Metal-binding</keyword>
<dbReference type="OrthoDB" id="9803913at2"/>
<feature type="domain" description="Helicase ATP-binding" evidence="13">
    <location>
        <begin position="252"/>
        <end position="519"/>
    </location>
</feature>
<evidence type="ECO:0000256" key="3">
    <source>
        <dbReference type="ARBA" id="ARBA00022722"/>
    </source>
</evidence>
<proteinExistence type="inferred from homology"/>
<keyword evidence="6 11" id="KW-0378">Hydrolase</keyword>
<dbReference type="NCBIfam" id="TIGR00573">
    <property type="entry name" value="dnaq"/>
    <property type="match status" value="1"/>
</dbReference>
<dbReference type="FunFam" id="3.40.50.300:FF:000437">
    <property type="entry name" value="ATP-dependent DNA helicase DinG"/>
    <property type="match status" value="1"/>
</dbReference>
<dbReference type="FunFam" id="3.30.420.10:FF:000045">
    <property type="entry name" value="3'-5' exonuclease DinG"/>
    <property type="match status" value="1"/>
</dbReference>
<dbReference type="InterPro" id="IPR006310">
    <property type="entry name" value="DinG"/>
</dbReference>
<keyword evidence="8 11" id="KW-0067">ATP-binding</keyword>
<dbReference type="Pfam" id="PF13307">
    <property type="entry name" value="Helicase_C_2"/>
    <property type="match status" value="1"/>
</dbReference>
<dbReference type="InterPro" id="IPR006555">
    <property type="entry name" value="ATP-dep_Helicase_C"/>
</dbReference>
<dbReference type="InterPro" id="IPR014013">
    <property type="entry name" value="Helic_SF1/SF2_ATP-bd_DinG/Rad3"/>
</dbReference>
<comment type="catalytic activity">
    <reaction evidence="10">
        <text>ATP + H2O = ADP + phosphate + H(+)</text>
        <dbReference type="Rhea" id="RHEA:13065"/>
        <dbReference type="ChEBI" id="CHEBI:15377"/>
        <dbReference type="ChEBI" id="CHEBI:15378"/>
        <dbReference type="ChEBI" id="CHEBI:30616"/>
        <dbReference type="ChEBI" id="CHEBI:43474"/>
        <dbReference type="ChEBI" id="CHEBI:456216"/>
        <dbReference type="EC" id="5.6.2.3"/>
    </reaction>
</comment>
<dbReference type="HAMAP" id="MF_02206">
    <property type="entry name" value="DinG_exonucl"/>
    <property type="match status" value="1"/>
</dbReference>
<dbReference type="RefSeq" id="WP_110518264.1">
    <property type="nucleotide sequence ID" value="NZ_PDOF01000001.1"/>
</dbReference>
<keyword evidence="2" id="KW-0004">4Fe-4S</keyword>
<evidence type="ECO:0000256" key="9">
    <source>
        <dbReference type="ARBA" id="ARBA00023204"/>
    </source>
</evidence>
<dbReference type="SMART" id="SM00487">
    <property type="entry name" value="DEXDc"/>
    <property type="match status" value="1"/>
</dbReference>
<name>A0A2W0HC03_9BACI</name>
<dbReference type="Pfam" id="PF00270">
    <property type="entry name" value="DEAD"/>
    <property type="match status" value="1"/>
</dbReference>
<comment type="caution">
    <text evidence="14">The sequence shown here is derived from an EMBL/GenBank/DDBJ whole genome shotgun (WGS) entry which is preliminary data.</text>
</comment>
<evidence type="ECO:0000313" key="14">
    <source>
        <dbReference type="EMBL" id="PYZ98391.1"/>
    </source>
</evidence>
<dbReference type="AlphaFoldDB" id="A0A2W0HC03"/>
<reference evidence="14 15" key="1">
    <citation type="submission" date="2017-10" db="EMBL/GenBank/DDBJ databases">
        <title>Bacillus sp. nov., a halophilic bacterium isolated from a Yangshapao Lake.</title>
        <authorList>
            <person name="Wang H."/>
        </authorList>
    </citation>
    <scope>NUCLEOTIDE SEQUENCE [LARGE SCALE GENOMIC DNA]</scope>
    <source>
        <strain evidence="14 15">YSP-3</strain>
    </source>
</reference>
<feature type="short sequence motif" description="DEAH box" evidence="11">
    <location>
        <begin position="465"/>
        <end position="468"/>
    </location>
</feature>
<dbReference type="InterPro" id="IPR036397">
    <property type="entry name" value="RNaseH_sf"/>
</dbReference>
<evidence type="ECO:0000256" key="11">
    <source>
        <dbReference type="HAMAP-Rule" id="MF_02206"/>
    </source>
</evidence>
<comment type="cofactor">
    <cofactor evidence="1">
        <name>[4Fe-4S] cluster</name>
        <dbReference type="ChEBI" id="CHEBI:49883"/>
    </cofactor>
</comment>
<dbReference type="GO" id="GO:0003677">
    <property type="term" value="F:DNA binding"/>
    <property type="evidence" value="ECO:0007669"/>
    <property type="project" value="InterPro"/>
</dbReference>
<dbReference type="EMBL" id="PDOF01000001">
    <property type="protein sequence ID" value="PYZ98391.1"/>
    <property type="molecule type" value="Genomic_DNA"/>
</dbReference>
<comment type="function">
    <text evidence="11 12">3'-5' exonuclease.</text>
</comment>
<dbReference type="GO" id="GO:0051539">
    <property type="term" value="F:4 iron, 4 sulfur cluster binding"/>
    <property type="evidence" value="ECO:0007669"/>
    <property type="project" value="UniProtKB-KW"/>
</dbReference>
<dbReference type="NCBIfam" id="NF005981">
    <property type="entry name" value="PRK08074.1"/>
    <property type="match status" value="1"/>
</dbReference>
<evidence type="ECO:0000256" key="10">
    <source>
        <dbReference type="ARBA" id="ARBA00048954"/>
    </source>
</evidence>
<dbReference type="CDD" id="cd06127">
    <property type="entry name" value="DEDDh"/>
    <property type="match status" value="1"/>
</dbReference>
<keyword evidence="3 11" id="KW-0540">Nuclease</keyword>
<evidence type="ECO:0000256" key="7">
    <source>
        <dbReference type="ARBA" id="ARBA00022839"/>
    </source>
</evidence>
<evidence type="ECO:0000256" key="6">
    <source>
        <dbReference type="ARBA" id="ARBA00022801"/>
    </source>
</evidence>
<keyword evidence="14" id="KW-0347">Helicase</keyword>
<dbReference type="GO" id="GO:0006260">
    <property type="term" value="P:DNA replication"/>
    <property type="evidence" value="ECO:0007669"/>
    <property type="project" value="InterPro"/>
</dbReference>
<dbReference type="SMART" id="SM00479">
    <property type="entry name" value="EXOIII"/>
    <property type="match status" value="1"/>
</dbReference>
<dbReference type="InterPro" id="IPR006554">
    <property type="entry name" value="Helicase-like_DEXD_c2"/>
</dbReference>
<evidence type="ECO:0000256" key="2">
    <source>
        <dbReference type="ARBA" id="ARBA00022485"/>
    </source>
</evidence>
<evidence type="ECO:0000256" key="12">
    <source>
        <dbReference type="RuleBase" id="RU364106"/>
    </source>
</evidence>
<dbReference type="PANTHER" id="PTHR11472:SF34">
    <property type="entry name" value="REGULATOR OF TELOMERE ELONGATION HELICASE 1"/>
    <property type="match status" value="1"/>
</dbReference>
<dbReference type="InterPro" id="IPR027417">
    <property type="entry name" value="P-loop_NTPase"/>
</dbReference>
<organism evidence="14 15">
    <name type="scientific">Alteribacter lacisalsi</name>
    <dbReference type="NCBI Taxonomy" id="2045244"/>
    <lineage>
        <taxon>Bacteria</taxon>
        <taxon>Bacillati</taxon>
        <taxon>Bacillota</taxon>
        <taxon>Bacilli</taxon>
        <taxon>Bacillales</taxon>
        <taxon>Bacillaceae</taxon>
        <taxon>Alteribacter</taxon>
    </lineage>
</organism>
<accession>A0A2W0HC03</accession>
<dbReference type="PANTHER" id="PTHR11472">
    <property type="entry name" value="DNA REPAIR DEAD HELICASE RAD3/XP-D SUBFAMILY MEMBER"/>
    <property type="match status" value="1"/>
</dbReference>
<protein>
    <recommendedName>
        <fullName evidence="11 12">3'-5' exonuclease DinG</fullName>
        <ecNumber evidence="11 12">3.1.-.-</ecNumber>
    </recommendedName>
</protein>
<keyword evidence="7 11" id="KW-0269">Exonuclease</keyword>
<dbReference type="Gene3D" id="3.40.50.300">
    <property type="entry name" value="P-loop containing nucleotide triphosphate hydrolases"/>
    <property type="match status" value="2"/>
</dbReference>
<dbReference type="InterPro" id="IPR014001">
    <property type="entry name" value="Helicase_ATP-bd"/>
</dbReference>
<comment type="similarity">
    <text evidence="11 12">Belongs to the helicase family. DinG subfamily. Type 2 sub-subfamily.</text>
</comment>
<dbReference type="InterPro" id="IPR012337">
    <property type="entry name" value="RNaseH-like_sf"/>
</dbReference>
<dbReference type="InterPro" id="IPR011545">
    <property type="entry name" value="DEAD/DEAH_box_helicase_dom"/>
</dbReference>
<keyword evidence="2" id="KW-0411">Iron-sulfur</keyword>
<dbReference type="SMART" id="SM00491">
    <property type="entry name" value="HELICc2"/>
    <property type="match status" value="1"/>
</dbReference>
<dbReference type="SUPFAM" id="SSF53098">
    <property type="entry name" value="Ribonuclease H-like"/>
    <property type="match status" value="1"/>
</dbReference>
<gene>
    <name evidence="11 12" type="primary">dinG</name>
    <name evidence="14" type="ORF">CR205_07295</name>
</gene>
<dbReference type="GO" id="GO:0016887">
    <property type="term" value="F:ATP hydrolysis activity"/>
    <property type="evidence" value="ECO:0007669"/>
    <property type="project" value="RHEA"/>
</dbReference>
<dbReference type="SMART" id="SM00488">
    <property type="entry name" value="DEXDc2"/>
    <property type="match status" value="1"/>
</dbReference>